<feature type="coiled-coil region" evidence="1">
    <location>
        <begin position="1030"/>
        <end position="1057"/>
    </location>
</feature>
<feature type="region of interest" description="Disordered" evidence="2">
    <location>
        <begin position="1190"/>
        <end position="1211"/>
    </location>
</feature>
<dbReference type="Gene3D" id="1.20.5.170">
    <property type="match status" value="1"/>
</dbReference>
<evidence type="ECO:0000313" key="4">
    <source>
        <dbReference type="Proteomes" id="UP000499080"/>
    </source>
</evidence>
<reference evidence="3 4" key="1">
    <citation type="journal article" date="2019" name="Sci. Rep.">
        <title>Orb-weaving spider Araneus ventricosus genome elucidates the spidroin gene catalogue.</title>
        <authorList>
            <person name="Kono N."/>
            <person name="Nakamura H."/>
            <person name="Ohtoshi R."/>
            <person name="Moran D.A.P."/>
            <person name="Shinohara A."/>
            <person name="Yoshida Y."/>
            <person name="Fujiwara M."/>
            <person name="Mori M."/>
            <person name="Tomita M."/>
            <person name="Arakawa K."/>
        </authorList>
    </citation>
    <scope>NUCLEOTIDE SEQUENCE [LARGE SCALE GENOMIC DNA]</scope>
</reference>
<organism evidence="3 4">
    <name type="scientific">Araneus ventricosus</name>
    <name type="common">Orbweaver spider</name>
    <name type="synonym">Epeira ventricosa</name>
    <dbReference type="NCBI Taxonomy" id="182803"/>
    <lineage>
        <taxon>Eukaryota</taxon>
        <taxon>Metazoa</taxon>
        <taxon>Ecdysozoa</taxon>
        <taxon>Arthropoda</taxon>
        <taxon>Chelicerata</taxon>
        <taxon>Arachnida</taxon>
        <taxon>Araneae</taxon>
        <taxon>Araneomorphae</taxon>
        <taxon>Entelegynae</taxon>
        <taxon>Araneoidea</taxon>
        <taxon>Araneidae</taxon>
        <taxon>Araneus</taxon>
    </lineage>
</organism>
<proteinExistence type="predicted"/>
<sequence length="1344" mass="155973">MDQDVILTQPPMASCDEAQVSSDESAAVPSDVQQLNSDSKVDADIPSEKNDLPSSDSIVTVTPKKLCVNSMQLIQGHYVTQHNVITSLNIELLSPFLSVVGNRYRQYYFIAVKFKNPVIVHKQFGSKNLKIPSETCVLVDAAEDTLNLQIKESTFLFTYRYQHTYDQSPHEKELLQLLFPPNFFSTRMFHSRTFYAITGYNPFKSIWTQARKTLAFHSLVRLFNSCIDHKEPFTIEVAAMLRNFERNVNNFNSFSSFYPLAVSMASIPMKLTFNHNPTADFGKTLYKILNRTNEHKIPMNHPPDDFYQCQLTLSDTEPVGVICRIVDSKAEYVSVMVTSFTKQLFMDPNNMTCCFNKHSLDVAMCRYWLPLYKNKETWKSYGLSWKGRNKMVLKALGDAISQSLRDPHNLLHLQLVQSLKRDISQDVTEAFTESQPLVDQYPDLYRQSSSFLDFLFKLCIAPLPPTPLKSHSDGLELETCKRKLSEKEHEIHNLKEDLNAKNTTIHKLQDEITSIKTDAYSNDQDLKRKLEECQNMLKLNYNTEFVKNNASFAIQNSETTQGVLTFPEEPEAIEAPIPLPALESSDTLQPHLEEWQEKLFDFVNNFKKDTMKNLEVSDANYDKFNELLKKYFPDKDPTDDAGTPSKSADEFSDILFAKLEVFLARLLDENQLKESLKLFDLEKHFNELQNKLESFLKPFKEKQREKILKEVDVTKRKVENVVKGLIQKVSTLFGSKLPSVAILERLDGLEKSLLDTNIQLERLMESKNVDTETENKLKSKIEELEGKIHSKESNLSQKAKDLETQIQGLQSQVSSHDQQMLGVGAQVQQFLKEDKNLATNSSSNLQKYARANFPELGFKVNWEDQIMDYLNDFQMTKLYLYEFLRKHNVSYKPEDKLTNITFYTVTNLINAVFNTQHKLEAIYHEMLKVTDGNTQMLMIQSSEKADNAFFEWLRSKLDEMKQQLQQVQFGLTQGDVRELQIKQKPANYDLEMYQPEVCIQEMNGDEVLQTSETARYEALKTDNERWQKKYYDENRMAQEYQKELENLKIQCKNLVGNSDISTFYVDMKKKLSECDTYANYCHFLANSLNIPITDNKWDEAVFVKFSGITSEMERLKLEMTGLNSQNLNLQQDNNHCKAELQSIKQELEVKKKQIGGLEGKINDDEAELKKIQDNYTRQISDLKKQLNHKELPEKTSLSRDKRKRRNESSETVKDYEINEDMMKKLFLVVYNKYFEILYKNKWIKSSILSEEVNSEILTKLKILKDIQNTDVRKSLLMDILLQYVIYEFHSILNETSELQKFKDGLSGVEEIEYLEELVQFGINQTTTNINRVMSEYDISERMTP</sequence>
<comment type="caution">
    <text evidence="3">The sequence shown here is derived from an EMBL/GenBank/DDBJ whole genome shotgun (WGS) entry which is preliminary data.</text>
</comment>
<protein>
    <submittedName>
        <fullName evidence="3">Uncharacterized protein</fullName>
    </submittedName>
</protein>
<dbReference type="PANTHER" id="PTHR23159">
    <property type="entry name" value="CENTROSOMAL PROTEIN 2"/>
    <property type="match status" value="1"/>
</dbReference>
<accession>A0A4Y2UIS0</accession>
<name>A0A4Y2UIS0_ARAVE</name>
<keyword evidence="4" id="KW-1185">Reference proteome</keyword>
<feature type="compositionally biased region" description="Basic and acidic residues" evidence="2">
    <location>
        <begin position="39"/>
        <end position="51"/>
    </location>
</feature>
<dbReference type="OrthoDB" id="6437711at2759"/>
<dbReference type="EMBL" id="BGPR01036730">
    <property type="protein sequence ID" value="GBO12054.1"/>
    <property type="molecule type" value="Genomic_DNA"/>
</dbReference>
<dbReference type="Proteomes" id="UP000499080">
    <property type="component" value="Unassembled WGS sequence"/>
</dbReference>
<feature type="coiled-coil region" evidence="1">
    <location>
        <begin position="477"/>
        <end position="511"/>
    </location>
</feature>
<feature type="coiled-coil region" evidence="1">
    <location>
        <begin position="1112"/>
        <end position="1185"/>
    </location>
</feature>
<evidence type="ECO:0000313" key="3">
    <source>
        <dbReference type="EMBL" id="GBO12054.1"/>
    </source>
</evidence>
<feature type="region of interest" description="Disordered" evidence="2">
    <location>
        <begin position="1"/>
        <end position="54"/>
    </location>
</feature>
<feature type="coiled-coil region" evidence="1">
    <location>
        <begin position="746"/>
        <end position="819"/>
    </location>
</feature>
<gene>
    <name evidence="3" type="ORF">AVEN_37904_1</name>
</gene>
<dbReference type="PANTHER" id="PTHR23159:SF60">
    <property type="entry name" value="SPINDLE ASSEMBLY ABNORMAL PROTEIN 4"/>
    <property type="match status" value="1"/>
</dbReference>
<keyword evidence="1" id="KW-0175">Coiled coil</keyword>
<feature type="compositionally biased region" description="Basic and acidic residues" evidence="2">
    <location>
        <begin position="1190"/>
        <end position="1199"/>
    </location>
</feature>
<evidence type="ECO:0000256" key="1">
    <source>
        <dbReference type="SAM" id="Coils"/>
    </source>
</evidence>
<evidence type="ECO:0000256" key="2">
    <source>
        <dbReference type="SAM" id="MobiDB-lite"/>
    </source>
</evidence>